<feature type="compositionally biased region" description="Polar residues" evidence="1">
    <location>
        <begin position="206"/>
        <end position="215"/>
    </location>
</feature>
<gene>
    <name evidence="2" type="ORF">VNI00_012022</name>
</gene>
<accession>A0AAW0C9H4</accession>
<reference evidence="2 3" key="1">
    <citation type="submission" date="2024-01" db="EMBL/GenBank/DDBJ databases">
        <title>A draft genome for a cacao thread blight-causing isolate of Paramarasmius palmivorus.</title>
        <authorList>
            <person name="Baruah I.K."/>
            <person name="Bukari Y."/>
            <person name="Amoako-Attah I."/>
            <person name="Meinhardt L.W."/>
            <person name="Bailey B.A."/>
            <person name="Cohen S.P."/>
        </authorList>
    </citation>
    <scope>NUCLEOTIDE SEQUENCE [LARGE SCALE GENOMIC DNA]</scope>
    <source>
        <strain evidence="2 3">GH-12</strain>
    </source>
</reference>
<protein>
    <submittedName>
        <fullName evidence="2">Uncharacterized protein</fullName>
    </submittedName>
</protein>
<comment type="caution">
    <text evidence="2">The sequence shown here is derived from an EMBL/GenBank/DDBJ whole genome shotgun (WGS) entry which is preliminary data.</text>
</comment>
<feature type="compositionally biased region" description="Basic residues" evidence="1">
    <location>
        <begin position="322"/>
        <end position="343"/>
    </location>
</feature>
<evidence type="ECO:0000313" key="3">
    <source>
        <dbReference type="Proteomes" id="UP001383192"/>
    </source>
</evidence>
<name>A0AAW0C9H4_9AGAR</name>
<feature type="region of interest" description="Disordered" evidence="1">
    <location>
        <begin position="322"/>
        <end position="356"/>
    </location>
</feature>
<dbReference type="AlphaFoldDB" id="A0AAW0C9H4"/>
<dbReference type="Proteomes" id="UP001383192">
    <property type="component" value="Unassembled WGS sequence"/>
</dbReference>
<feature type="region of interest" description="Disordered" evidence="1">
    <location>
        <begin position="192"/>
        <end position="226"/>
    </location>
</feature>
<keyword evidence="3" id="KW-1185">Reference proteome</keyword>
<evidence type="ECO:0000256" key="1">
    <source>
        <dbReference type="SAM" id="MobiDB-lite"/>
    </source>
</evidence>
<organism evidence="2 3">
    <name type="scientific">Paramarasmius palmivorus</name>
    <dbReference type="NCBI Taxonomy" id="297713"/>
    <lineage>
        <taxon>Eukaryota</taxon>
        <taxon>Fungi</taxon>
        <taxon>Dikarya</taxon>
        <taxon>Basidiomycota</taxon>
        <taxon>Agaricomycotina</taxon>
        <taxon>Agaricomycetes</taxon>
        <taxon>Agaricomycetidae</taxon>
        <taxon>Agaricales</taxon>
        <taxon>Marasmiineae</taxon>
        <taxon>Marasmiaceae</taxon>
        <taxon>Paramarasmius</taxon>
    </lineage>
</organism>
<proteinExistence type="predicted"/>
<evidence type="ECO:0000313" key="2">
    <source>
        <dbReference type="EMBL" id="KAK7035255.1"/>
    </source>
</evidence>
<sequence>MFYNEPSDVSEPVYPPPDDRSLYDHAWNRVRDFRDYSTSNAFGVGIHEARHWHQKAYGGLGHLGQMLPNQIGHAAAYEAYRSWIHHKSTLYEPLSGDMDRQREGLIGLAVAEATKLLQYTPRSMDPYTRRTAAEAAAATASQLFFYNRFRDEDDFPRGRTLGSRRGSYDEYDPYAYDTDALFSRRHRSYSRHRSRSPSFRHPLLQYSGSHASSTPMPIPSVPGSVSSSSGYSGHVGSYGSYGSPYNGGMLPSTSPGYASSAMTMPGSSYYPNGGYQMRPRSTSMNMGYGYVPPQTQYVNAGGVVSVPTPGMGPQTQLVVYSKPHKKHRHHKHRHHRHQSRHRSRSSDPGYDTSISR</sequence>
<dbReference type="EMBL" id="JAYKXP010000054">
    <property type="protein sequence ID" value="KAK7035255.1"/>
    <property type="molecule type" value="Genomic_DNA"/>
</dbReference>